<dbReference type="KEGG" id="mtp:Mthe_0625"/>
<evidence type="ECO:0000313" key="2">
    <source>
        <dbReference type="Proteomes" id="UP000000674"/>
    </source>
</evidence>
<sequence>MKRVIILLLAVMVFIGLSAGAGLSNDLRPPGYELKKDAEGEEYPRYPYEVAEKNVTFNFEQDVQGSGYFMTYRYAKAGALAFKDYVHGSGSIDNEFVMFTQELDKNTHPIDADWVDEDVSCISVKEDNVMVYSPYQFAIGAGYYAVNPLVFDSLLKEKTWIKNYRAGTSMHHEVEYAHGIDKELEVLAKEKYFHQYDPVYEGVGYTQMKINEHVDNGKVHFGVLQASSDYTANATAPAYPGTALTGSALSDIRAYKNPAIEIDEDYFGTYDITKNMTLNVPYKITQKSEDWLPCCSGGWADIPAALKRGFGSSAEGIFDCSCLAKARAGMYGPTDVNPPFKAWA</sequence>
<dbReference type="GeneID" id="4461830"/>
<dbReference type="RefSeq" id="WP_011695813.1">
    <property type="nucleotide sequence ID" value="NC_008553.1"/>
</dbReference>
<name>A0B6U2_METTP</name>
<proteinExistence type="predicted"/>
<gene>
    <name evidence="1" type="ordered locus">Mthe_0625</name>
</gene>
<organism evidence="1 2">
    <name type="scientific">Methanothrix thermoacetophila (strain DSM 6194 / JCM 14653 / NBRC 101360 / PT)</name>
    <name type="common">Methanosaeta thermophila</name>
    <dbReference type="NCBI Taxonomy" id="349307"/>
    <lineage>
        <taxon>Archaea</taxon>
        <taxon>Methanobacteriati</taxon>
        <taxon>Methanobacteriota</taxon>
        <taxon>Stenosarchaea group</taxon>
        <taxon>Methanomicrobia</taxon>
        <taxon>Methanotrichales</taxon>
        <taxon>Methanotrichaceae</taxon>
        <taxon>Methanothrix</taxon>
    </lineage>
</organism>
<reference evidence="1 2" key="1">
    <citation type="submission" date="2006-10" db="EMBL/GenBank/DDBJ databases">
        <title>Complete sequence of Methanosaeta thermophila PT.</title>
        <authorList>
            <consortium name="US DOE Joint Genome Institute"/>
            <person name="Copeland A."/>
            <person name="Lucas S."/>
            <person name="Lapidus A."/>
            <person name="Barry K."/>
            <person name="Detter J.C."/>
            <person name="Glavina del Rio T."/>
            <person name="Hammon N."/>
            <person name="Israni S."/>
            <person name="Pitluck S."/>
            <person name="Chain P."/>
            <person name="Malfatti S."/>
            <person name="Shin M."/>
            <person name="Vergez L."/>
            <person name="Schmutz J."/>
            <person name="Larimer F."/>
            <person name="Land M."/>
            <person name="Hauser L."/>
            <person name="Kyrpides N."/>
            <person name="Kim E."/>
            <person name="Smith K.S."/>
            <person name="Ingram-Smith C."/>
            <person name="Richardson P."/>
        </authorList>
    </citation>
    <scope>NUCLEOTIDE SEQUENCE [LARGE SCALE GENOMIC DNA]</scope>
    <source>
        <strain evidence="2">DSM 6194 / JCM 14653 / NBRC 101360 / PT</strain>
    </source>
</reference>
<dbReference type="STRING" id="349307.Mthe_0625"/>
<accession>A0B6U2</accession>
<keyword evidence="2" id="KW-1185">Reference proteome</keyword>
<dbReference type="EMBL" id="CP000477">
    <property type="protein sequence ID" value="ABK14416.1"/>
    <property type="molecule type" value="Genomic_DNA"/>
</dbReference>
<dbReference type="AlphaFoldDB" id="A0B6U2"/>
<protein>
    <submittedName>
        <fullName evidence="1">Uncharacterized protein</fullName>
    </submittedName>
</protein>
<evidence type="ECO:0000313" key="1">
    <source>
        <dbReference type="EMBL" id="ABK14416.1"/>
    </source>
</evidence>
<dbReference type="Proteomes" id="UP000000674">
    <property type="component" value="Chromosome"/>
</dbReference>
<dbReference type="HOGENOM" id="CLU_074506_0_0_2"/>
<dbReference type="OrthoDB" id="148056at2157"/>